<reference evidence="3 4" key="1">
    <citation type="journal article" date="2020" name="Nat. Food">
        <title>A phased Vanilla planifolia genome enables genetic improvement of flavour and production.</title>
        <authorList>
            <person name="Hasing T."/>
            <person name="Tang H."/>
            <person name="Brym M."/>
            <person name="Khazi F."/>
            <person name="Huang T."/>
            <person name="Chambers A.H."/>
        </authorList>
    </citation>
    <scope>NUCLEOTIDE SEQUENCE [LARGE SCALE GENOMIC DNA]</scope>
    <source>
        <tissue evidence="3">Leaf</tissue>
    </source>
</reference>
<evidence type="ECO:0000313" key="4">
    <source>
        <dbReference type="Proteomes" id="UP000639772"/>
    </source>
</evidence>
<dbReference type="AlphaFoldDB" id="A0A835Q8H9"/>
<dbReference type="PANTHER" id="PTHR31344:SF11">
    <property type="entry name" value="NUCLEOLAR PROTEIN GAR2-LIKE PROTEIN"/>
    <property type="match status" value="1"/>
</dbReference>
<dbReference type="PANTHER" id="PTHR31344">
    <property type="entry name" value="NUCLEAR PORE COMPLEX PROTEIN NUP205"/>
    <property type="match status" value="1"/>
</dbReference>
<dbReference type="OrthoDB" id="20172at2759"/>
<gene>
    <name evidence="3" type="ORF">HPP92_019178</name>
</gene>
<feature type="region of interest" description="Disordered" evidence="2">
    <location>
        <begin position="48"/>
        <end position="131"/>
    </location>
</feature>
<evidence type="ECO:0000256" key="2">
    <source>
        <dbReference type="SAM" id="MobiDB-lite"/>
    </source>
</evidence>
<evidence type="ECO:0008006" key="5">
    <source>
        <dbReference type="Google" id="ProtNLM"/>
    </source>
</evidence>
<dbReference type="Proteomes" id="UP000639772">
    <property type="component" value="Chromosome 10"/>
</dbReference>
<accession>A0A835Q8H9</accession>
<feature type="coiled-coil region" evidence="1">
    <location>
        <begin position="167"/>
        <end position="201"/>
    </location>
</feature>
<sequence>MGVNNNVEVTTLGLSAHFEKGNINGNEGESHCALVKNSLLSHVNKDCNKTKTNTKFSKKNTKKESGGNYLRPTKVSSGRQEQKDLQPRSSNNGSKKSRRPNEVSTSSRTLETKKLEIADMQSRSSSELSEEIDYKSMEEVKEIDILDEAAICNQSVGTDDSVADAEVNKLDDMKMDAYQKIEELKIKIEKLEEELREVAALEISIYSVVPEHGNSTHKVHAPARRLARLYLHACKHWSQDKSATVAKNTVSGLLLVAKSCGNEVPRLTFWLSNTVALREIISQTFGYSSVAMKHLESASDCKKSSYKLQLQPLKSKNNSEGKQSKVLSFVQVDDWHETTAFVAVLEKLESWIFSKAVESVWWQALTPQMQLQTMHIDNKTNSGKLLGPVQGDPKEGFNPVILWKRAFHVAFSKLCPVRSGGHQCGCMPTLSRLVMEECMRRLDIAMFNAILRESANEMPTDPISDPVFDPKVLPIPAGDLSFGSGAHLKNSVGNWARCLSDLFGTDTEKSVKDEAIDHVNGDNKQDNALSHCFLLLNELSNLLMLPKDMLLDRTIRKEVCPSFGLPLITRVLCNFSPDEFCPDPVPSIVLDDLISESVIEGKLADNEHINTLPFTASSIIYSPPSLTDVSGKISDAEEKSPCLQSMASMVLRRGYTSDEDLNDLDNPLTSLIDQASSISLPVSGYKAKPKQISIPNLRFNLLREVWCE</sequence>
<dbReference type="EMBL" id="JADCNM010000010">
    <property type="protein sequence ID" value="KAG0465014.1"/>
    <property type="molecule type" value="Genomic_DNA"/>
</dbReference>
<comment type="caution">
    <text evidence="3">The sequence shown here is derived from an EMBL/GenBank/DDBJ whole genome shotgun (WGS) entry which is preliminary data.</text>
</comment>
<dbReference type="GO" id="GO:0005643">
    <property type="term" value="C:nuclear pore"/>
    <property type="evidence" value="ECO:0007669"/>
    <property type="project" value="InterPro"/>
</dbReference>
<proteinExistence type="predicted"/>
<dbReference type="InterPro" id="IPR021827">
    <property type="entry name" value="Nup186/Nup192/Nup205"/>
</dbReference>
<evidence type="ECO:0000256" key="1">
    <source>
        <dbReference type="SAM" id="Coils"/>
    </source>
</evidence>
<evidence type="ECO:0000313" key="3">
    <source>
        <dbReference type="EMBL" id="KAG0465014.1"/>
    </source>
</evidence>
<name>A0A835Q8H9_VANPL</name>
<keyword evidence="1" id="KW-0175">Coiled coil</keyword>
<protein>
    <recommendedName>
        <fullName evidence="5">Dilute domain-containing protein</fullName>
    </recommendedName>
</protein>
<organism evidence="3 4">
    <name type="scientific">Vanilla planifolia</name>
    <name type="common">Vanilla</name>
    <dbReference type="NCBI Taxonomy" id="51239"/>
    <lineage>
        <taxon>Eukaryota</taxon>
        <taxon>Viridiplantae</taxon>
        <taxon>Streptophyta</taxon>
        <taxon>Embryophyta</taxon>
        <taxon>Tracheophyta</taxon>
        <taxon>Spermatophyta</taxon>
        <taxon>Magnoliopsida</taxon>
        <taxon>Liliopsida</taxon>
        <taxon>Asparagales</taxon>
        <taxon>Orchidaceae</taxon>
        <taxon>Vanilloideae</taxon>
        <taxon>Vanilleae</taxon>
        <taxon>Vanilla</taxon>
    </lineage>
</organism>